<name>A0A1Y2IZM9_TRAC3</name>
<keyword evidence="2" id="KW-1185">Reference proteome</keyword>
<proteinExistence type="predicted"/>
<dbReference type="Proteomes" id="UP000193067">
    <property type="component" value="Unassembled WGS sequence"/>
</dbReference>
<evidence type="ECO:0000313" key="1">
    <source>
        <dbReference type="EMBL" id="OSD05671.1"/>
    </source>
</evidence>
<organism evidence="1 2">
    <name type="scientific">Trametes coccinea (strain BRFM310)</name>
    <name type="common">Pycnoporus coccineus</name>
    <dbReference type="NCBI Taxonomy" id="1353009"/>
    <lineage>
        <taxon>Eukaryota</taxon>
        <taxon>Fungi</taxon>
        <taxon>Dikarya</taxon>
        <taxon>Basidiomycota</taxon>
        <taxon>Agaricomycotina</taxon>
        <taxon>Agaricomycetes</taxon>
        <taxon>Polyporales</taxon>
        <taxon>Polyporaceae</taxon>
        <taxon>Trametes</taxon>
    </lineage>
</organism>
<protein>
    <submittedName>
        <fullName evidence="1">Uncharacterized protein</fullName>
    </submittedName>
</protein>
<reference evidence="1 2" key="1">
    <citation type="journal article" date="2015" name="Biotechnol. Biofuels">
        <title>Enhanced degradation of softwood versus hardwood by the white-rot fungus Pycnoporus coccineus.</title>
        <authorList>
            <person name="Couturier M."/>
            <person name="Navarro D."/>
            <person name="Chevret D."/>
            <person name="Henrissat B."/>
            <person name="Piumi F."/>
            <person name="Ruiz-Duenas F.J."/>
            <person name="Martinez A.T."/>
            <person name="Grigoriev I.V."/>
            <person name="Riley R."/>
            <person name="Lipzen A."/>
            <person name="Berrin J.G."/>
            <person name="Master E.R."/>
            <person name="Rosso M.N."/>
        </authorList>
    </citation>
    <scope>NUCLEOTIDE SEQUENCE [LARGE SCALE GENOMIC DNA]</scope>
    <source>
        <strain evidence="1 2">BRFM310</strain>
    </source>
</reference>
<gene>
    <name evidence="1" type="ORF">PYCCODRAFT_1163789</name>
</gene>
<dbReference type="AlphaFoldDB" id="A0A1Y2IZM9"/>
<sequence length="170" mass="18828">MQGDAAHALTVAAPRISMRTALRMLPKNIFDSIKRLRYAFNTWIPQVGLKIPHGYSSRHTSILWGGNDSRSHTASKAYHGRTDLQRPSAHDTLRLGSSVLAPNGTPLYVQYVLNRRRIGTSKSQLTRIDLAVCAPFARTLALDAPPPCGRLPRVPPSTRQHWHMSGCSNP</sequence>
<evidence type="ECO:0000313" key="2">
    <source>
        <dbReference type="Proteomes" id="UP000193067"/>
    </source>
</evidence>
<dbReference type="EMBL" id="KZ084092">
    <property type="protein sequence ID" value="OSD05671.1"/>
    <property type="molecule type" value="Genomic_DNA"/>
</dbReference>
<accession>A0A1Y2IZM9</accession>